<sequence>MVGVPTLIRSASIHRFGLRQSPSVPITAFVPCECSCPARPGEPARQPLKLQIADRMWLTVSGGQEKGIGRVHCCGLTASVFRRRKKRDKKHSSERSIRILTIATVQFIQSYAITAADDPTRRCLSAGVAGEKSRH</sequence>
<dbReference type="EMBL" id="VSRR010010451">
    <property type="protein sequence ID" value="MPC51845.1"/>
    <property type="molecule type" value="Genomic_DNA"/>
</dbReference>
<dbReference type="AlphaFoldDB" id="A0A5B7G353"/>
<proteinExistence type="predicted"/>
<organism evidence="1 2">
    <name type="scientific">Portunus trituberculatus</name>
    <name type="common">Swimming crab</name>
    <name type="synonym">Neptunus trituberculatus</name>
    <dbReference type="NCBI Taxonomy" id="210409"/>
    <lineage>
        <taxon>Eukaryota</taxon>
        <taxon>Metazoa</taxon>
        <taxon>Ecdysozoa</taxon>
        <taxon>Arthropoda</taxon>
        <taxon>Crustacea</taxon>
        <taxon>Multicrustacea</taxon>
        <taxon>Malacostraca</taxon>
        <taxon>Eumalacostraca</taxon>
        <taxon>Eucarida</taxon>
        <taxon>Decapoda</taxon>
        <taxon>Pleocyemata</taxon>
        <taxon>Brachyura</taxon>
        <taxon>Eubrachyura</taxon>
        <taxon>Portunoidea</taxon>
        <taxon>Portunidae</taxon>
        <taxon>Portuninae</taxon>
        <taxon>Portunus</taxon>
    </lineage>
</organism>
<evidence type="ECO:0000313" key="1">
    <source>
        <dbReference type="EMBL" id="MPC51845.1"/>
    </source>
</evidence>
<reference evidence="1 2" key="1">
    <citation type="submission" date="2019-05" db="EMBL/GenBank/DDBJ databases">
        <title>Another draft genome of Portunus trituberculatus and its Hox gene families provides insights of decapod evolution.</title>
        <authorList>
            <person name="Jeong J.-H."/>
            <person name="Song I."/>
            <person name="Kim S."/>
            <person name="Choi T."/>
            <person name="Kim D."/>
            <person name="Ryu S."/>
            <person name="Kim W."/>
        </authorList>
    </citation>
    <scope>NUCLEOTIDE SEQUENCE [LARGE SCALE GENOMIC DNA]</scope>
    <source>
        <tissue evidence="1">Muscle</tissue>
    </source>
</reference>
<protein>
    <submittedName>
        <fullName evidence="1">Uncharacterized protein</fullName>
    </submittedName>
</protein>
<keyword evidence="2" id="KW-1185">Reference proteome</keyword>
<name>A0A5B7G353_PORTR</name>
<dbReference type="Proteomes" id="UP000324222">
    <property type="component" value="Unassembled WGS sequence"/>
</dbReference>
<comment type="caution">
    <text evidence="1">The sequence shown here is derived from an EMBL/GenBank/DDBJ whole genome shotgun (WGS) entry which is preliminary data.</text>
</comment>
<accession>A0A5B7G353</accession>
<evidence type="ECO:0000313" key="2">
    <source>
        <dbReference type="Proteomes" id="UP000324222"/>
    </source>
</evidence>
<gene>
    <name evidence="1" type="ORF">E2C01_045699</name>
</gene>